<dbReference type="EMBL" id="JAIVGD010000026">
    <property type="protein sequence ID" value="KAH0740170.1"/>
    <property type="molecule type" value="Genomic_DNA"/>
</dbReference>
<evidence type="ECO:0008006" key="3">
    <source>
        <dbReference type="Google" id="ProtNLM"/>
    </source>
</evidence>
<protein>
    <recommendedName>
        <fullName evidence="3">Secreted protein</fullName>
    </recommendedName>
</protein>
<proteinExistence type="predicted"/>
<name>A0ABQ7TZW8_SOLTU</name>
<dbReference type="Proteomes" id="UP000826656">
    <property type="component" value="Unassembled WGS sequence"/>
</dbReference>
<sequence length="81" mass="9382">MKNTRKATRNREYTANFVFFLNVSLHSTVASVPASLHLSLPTQYEDTTSSRYNRVNPKRRFAPFLFRNGLKSQGKCVCPKW</sequence>
<keyword evidence="2" id="KW-1185">Reference proteome</keyword>
<gene>
    <name evidence="1" type="ORF">KY290_033213</name>
</gene>
<organism evidence="1 2">
    <name type="scientific">Solanum tuberosum</name>
    <name type="common">Potato</name>
    <dbReference type="NCBI Taxonomy" id="4113"/>
    <lineage>
        <taxon>Eukaryota</taxon>
        <taxon>Viridiplantae</taxon>
        <taxon>Streptophyta</taxon>
        <taxon>Embryophyta</taxon>
        <taxon>Tracheophyta</taxon>
        <taxon>Spermatophyta</taxon>
        <taxon>Magnoliopsida</taxon>
        <taxon>eudicotyledons</taxon>
        <taxon>Gunneridae</taxon>
        <taxon>Pentapetalae</taxon>
        <taxon>asterids</taxon>
        <taxon>lamiids</taxon>
        <taxon>Solanales</taxon>
        <taxon>Solanaceae</taxon>
        <taxon>Solanoideae</taxon>
        <taxon>Solaneae</taxon>
        <taxon>Solanum</taxon>
    </lineage>
</organism>
<evidence type="ECO:0000313" key="1">
    <source>
        <dbReference type="EMBL" id="KAH0740170.1"/>
    </source>
</evidence>
<reference evidence="1 2" key="1">
    <citation type="journal article" date="2021" name="bioRxiv">
        <title>Chromosome-scale and haplotype-resolved genome assembly of a tetraploid potato cultivar.</title>
        <authorList>
            <person name="Sun H."/>
            <person name="Jiao W.-B."/>
            <person name="Krause K."/>
            <person name="Campoy J.A."/>
            <person name="Goel M."/>
            <person name="Folz-Donahue K."/>
            <person name="Kukat C."/>
            <person name="Huettel B."/>
            <person name="Schneeberger K."/>
        </authorList>
    </citation>
    <scope>NUCLEOTIDE SEQUENCE [LARGE SCALE GENOMIC DNA]</scope>
    <source>
        <strain evidence="1">SolTubOtavaFocal</strain>
        <tissue evidence="1">Leaves</tissue>
    </source>
</reference>
<accession>A0ABQ7TZW8</accession>
<evidence type="ECO:0000313" key="2">
    <source>
        <dbReference type="Proteomes" id="UP000826656"/>
    </source>
</evidence>
<comment type="caution">
    <text evidence="1">The sequence shown here is derived from an EMBL/GenBank/DDBJ whole genome shotgun (WGS) entry which is preliminary data.</text>
</comment>